<organism evidence="3 4">
    <name type="scientific">Mycobacterium mantenii</name>
    <dbReference type="NCBI Taxonomy" id="560555"/>
    <lineage>
        <taxon>Bacteria</taxon>
        <taxon>Bacillati</taxon>
        <taxon>Actinomycetota</taxon>
        <taxon>Actinomycetes</taxon>
        <taxon>Mycobacteriales</taxon>
        <taxon>Mycobacteriaceae</taxon>
        <taxon>Mycobacterium</taxon>
        <taxon>Mycobacterium avium complex (MAC)</taxon>
    </lineage>
</organism>
<evidence type="ECO:0000313" key="4">
    <source>
        <dbReference type="Proteomes" id="UP000465812"/>
    </source>
</evidence>
<evidence type="ECO:0000256" key="2">
    <source>
        <dbReference type="ARBA" id="ARBA00023002"/>
    </source>
</evidence>
<evidence type="ECO:0000256" key="1">
    <source>
        <dbReference type="ARBA" id="ARBA00006484"/>
    </source>
</evidence>
<protein>
    <submittedName>
        <fullName evidence="3">3-ketoacyl-ACP reductase</fullName>
    </submittedName>
</protein>
<gene>
    <name evidence="3" type="ORF">MMAN_43110</name>
</gene>
<sequence>MTSSRRLAGKVALVTGAARGRGRSHALRLAWEGADVMLVDLCDNIPSCDYPLATSEDLDRTATMIEKLDRKALVYRCDVCDRTEMEIAVDTAVRQLGALDIVVANAAIAPTQPDAPIAAFIDTFDVDFIGVVNTFSAAMPRLVEGSSLIASGPRFSPQGPFLDRPQGLGGAAYELAQSMVSQYVKTLAKQLAPQGIRVNTVSGAEDAGDVRRAGRLHRPVMLDGDCGGNQAGAASLSTMLWPAATWADTDASAAVAFLAADESRAITGRHVTVDAGSSLN</sequence>
<dbReference type="PANTHER" id="PTHR42760:SF133">
    <property type="entry name" value="3-OXOACYL-[ACYL-CARRIER-PROTEIN] REDUCTASE"/>
    <property type="match status" value="1"/>
</dbReference>
<reference evidence="3 4" key="1">
    <citation type="journal article" date="2019" name="Emerg. Microbes Infect.">
        <title>Comprehensive subspecies identification of 175 nontuberculous mycobacteria species based on 7547 genomic profiles.</title>
        <authorList>
            <person name="Matsumoto Y."/>
            <person name="Kinjo T."/>
            <person name="Motooka D."/>
            <person name="Nabeya D."/>
            <person name="Jung N."/>
            <person name="Uechi K."/>
            <person name="Horii T."/>
            <person name="Iida T."/>
            <person name="Fujita J."/>
            <person name="Nakamura S."/>
        </authorList>
    </citation>
    <scope>NUCLEOTIDE SEQUENCE [LARGE SCALE GENOMIC DNA]</scope>
    <source>
        <strain evidence="3 4">JCM 18113</strain>
    </source>
</reference>
<keyword evidence="4" id="KW-1185">Reference proteome</keyword>
<proteinExistence type="inferred from homology"/>
<dbReference type="PRINTS" id="PR00081">
    <property type="entry name" value="GDHRDH"/>
</dbReference>
<name>A0ABM7JX68_MYCNT</name>
<dbReference type="PANTHER" id="PTHR42760">
    <property type="entry name" value="SHORT-CHAIN DEHYDROGENASES/REDUCTASES FAMILY MEMBER"/>
    <property type="match status" value="1"/>
</dbReference>
<dbReference type="Gene3D" id="3.40.50.720">
    <property type="entry name" value="NAD(P)-binding Rossmann-like Domain"/>
    <property type="match status" value="1"/>
</dbReference>
<dbReference type="CDD" id="cd05233">
    <property type="entry name" value="SDR_c"/>
    <property type="match status" value="1"/>
</dbReference>
<dbReference type="Pfam" id="PF13561">
    <property type="entry name" value="adh_short_C2"/>
    <property type="match status" value="1"/>
</dbReference>
<evidence type="ECO:0000313" key="3">
    <source>
        <dbReference type="EMBL" id="BBY40177.1"/>
    </source>
</evidence>
<dbReference type="InterPro" id="IPR036291">
    <property type="entry name" value="NAD(P)-bd_dom_sf"/>
</dbReference>
<accession>A0ABM7JX68</accession>
<dbReference type="Proteomes" id="UP000465812">
    <property type="component" value="Chromosome"/>
</dbReference>
<dbReference type="RefSeq" id="WP_408632520.1">
    <property type="nucleotide sequence ID" value="NZ_AP022590.1"/>
</dbReference>
<keyword evidence="2" id="KW-0560">Oxidoreductase</keyword>
<dbReference type="SUPFAM" id="SSF51735">
    <property type="entry name" value="NAD(P)-binding Rossmann-fold domains"/>
    <property type="match status" value="1"/>
</dbReference>
<dbReference type="EMBL" id="AP022590">
    <property type="protein sequence ID" value="BBY40177.1"/>
    <property type="molecule type" value="Genomic_DNA"/>
</dbReference>
<comment type="similarity">
    <text evidence="1">Belongs to the short-chain dehydrogenases/reductases (SDR) family.</text>
</comment>
<dbReference type="InterPro" id="IPR002347">
    <property type="entry name" value="SDR_fam"/>
</dbReference>